<protein>
    <recommendedName>
        <fullName evidence="1">Polysaccharide pyruvyl transferase domain-containing protein</fullName>
    </recommendedName>
</protein>
<dbReference type="AlphaFoldDB" id="A0A212J8I4"/>
<evidence type="ECO:0000259" key="1">
    <source>
        <dbReference type="Pfam" id="PF04230"/>
    </source>
</evidence>
<reference evidence="2" key="1">
    <citation type="submission" date="2016-04" db="EMBL/GenBank/DDBJ databases">
        <authorList>
            <person name="Evans L.H."/>
            <person name="Alamgir A."/>
            <person name="Owens N."/>
            <person name="Weber N.D."/>
            <person name="Virtaneva K."/>
            <person name="Barbian K."/>
            <person name="Babar A."/>
            <person name="Rosenke K."/>
        </authorList>
    </citation>
    <scope>NUCLEOTIDE SEQUENCE</scope>
    <source>
        <strain evidence="2">86-1</strain>
    </source>
</reference>
<feature type="domain" description="Polysaccharide pyruvyl transferase" evidence="1">
    <location>
        <begin position="35"/>
        <end position="337"/>
    </location>
</feature>
<dbReference type="RefSeq" id="WP_296939458.1">
    <property type="nucleotide sequence ID" value="NZ_LT599032.1"/>
</dbReference>
<dbReference type="PANTHER" id="PTHR36836:SF1">
    <property type="entry name" value="COLANIC ACID BIOSYNTHESIS PROTEIN WCAK"/>
    <property type="match status" value="1"/>
</dbReference>
<proteinExistence type="predicted"/>
<dbReference type="Pfam" id="PF04230">
    <property type="entry name" value="PS_pyruv_trans"/>
    <property type="match status" value="1"/>
</dbReference>
<dbReference type="EMBL" id="FLUM01000001">
    <property type="protein sequence ID" value="SBV95757.1"/>
    <property type="molecule type" value="Genomic_DNA"/>
</dbReference>
<dbReference type="PANTHER" id="PTHR36836">
    <property type="entry name" value="COLANIC ACID BIOSYNTHESIS PROTEIN WCAK"/>
    <property type="match status" value="1"/>
</dbReference>
<accession>A0A212J8I4</accession>
<evidence type="ECO:0000313" key="2">
    <source>
        <dbReference type="EMBL" id="SBV95757.1"/>
    </source>
</evidence>
<name>A0A212J8I4_9BACT</name>
<gene>
    <name evidence="2" type="ORF">KL86DYS1_11476</name>
</gene>
<sequence>MKDYVIISGLILDDNNLGTAALGYGAFSFLNIEKQLSDYKIIKINFFRNLWRYRNKKSVVQQVKIGGDIFDVETVHIFFLYYWFISLFKKKTPFGRLSDILKRTEYVAAINGGDGFSDIYGTKTFKSRLMDTNLAMICKIPLIELPQTLGPFSTPSNYKLAERILKYSSKVYVRDLAFKQELDKMGVQYELCKDLSYYMQPEKIDDLEILPKSVGLNVSGLAYSNKFRALSNKFDNYPFFIEKIINMFQEKNIPVYLVSHSYNYITPETNNDDLEANKAVYHSLKNKKGVYLVDKKLTSPQTKYMISQFDFFIGTRMHACFAAIYTQTPVLGLAYSYKFKYAFNQYGLDKYIVDIVDLERENIALLLSEIVSFYERRNEIKEKLNNIDGE</sequence>
<organism evidence="2">
    <name type="scientific">uncultured Dysgonomonas sp</name>
    <dbReference type="NCBI Taxonomy" id="206096"/>
    <lineage>
        <taxon>Bacteria</taxon>
        <taxon>Pseudomonadati</taxon>
        <taxon>Bacteroidota</taxon>
        <taxon>Bacteroidia</taxon>
        <taxon>Bacteroidales</taxon>
        <taxon>Dysgonomonadaceae</taxon>
        <taxon>Dysgonomonas</taxon>
        <taxon>environmental samples</taxon>
    </lineage>
</organism>
<dbReference type="InterPro" id="IPR007345">
    <property type="entry name" value="Polysacch_pyruvyl_Trfase"/>
</dbReference>